<feature type="region of interest" description="Disordered" evidence="1">
    <location>
        <begin position="337"/>
        <end position="393"/>
    </location>
</feature>
<comment type="caution">
    <text evidence="2">The sequence shown here is derived from an EMBL/GenBank/DDBJ whole genome shotgun (WGS) entry which is preliminary data.</text>
</comment>
<dbReference type="EMBL" id="PGOL01000276">
    <property type="protein sequence ID" value="PKI73401.1"/>
    <property type="molecule type" value="Genomic_DNA"/>
</dbReference>
<dbReference type="AlphaFoldDB" id="A0A2I0KY43"/>
<feature type="compositionally biased region" description="Basic and acidic residues" evidence="1">
    <location>
        <begin position="381"/>
        <end position="393"/>
    </location>
</feature>
<proteinExistence type="predicted"/>
<dbReference type="Proteomes" id="UP000233551">
    <property type="component" value="Unassembled WGS sequence"/>
</dbReference>
<gene>
    <name evidence="2" type="ORF">CRG98_006171</name>
</gene>
<reference evidence="2 3" key="1">
    <citation type="submission" date="2017-11" db="EMBL/GenBank/DDBJ databases">
        <title>De-novo sequencing of pomegranate (Punica granatum L.) genome.</title>
        <authorList>
            <person name="Akparov Z."/>
            <person name="Amiraslanov A."/>
            <person name="Hajiyeva S."/>
            <person name="Abbasov M."/>
            <person name="Kaur K."/>
            <person name="Hamwieh A."/>
            <person name="Solovyev V."/>
            <person name="Salamov A."/>
            <person name="Braich B."/>
            <person name="Kosarev P."/>
            <person name="Mahmoud A."/>
            <person name="Hajiyev E."/>
            <person name="Babayeva S."/>
            <person name="Izzatullayeva V."/>
            <person name="Mammadov A."/>
            <person name="Mammadov A."/>
            <person name="Sharifova S."/>
            <person name="Ojaghi J."/>
            <person name="Eynullazada K."/>
            <person name="Bayramov B."/>
            <person name="Abdulazimova A."/>
            <person name="Shahmuradov I."/>
        </authorList>
    </citation>
    <scope>NUCLEOTIDE SEQUENCE [LARGE SCALE GENOMIC DNA]</scope>
    <source>
        <strain evidence="3">cv. AG2017</strain>
        <tissue evidence="2">Leaf</tissue>
    </source>
</reference>
<name>A0A2I0KY43_PUNGR</name>
<evidence type="ECO:0000313" key="3">
    <source>
        <dbReference type="Proteomes" id="UP000233551"/>
    </source>
</evidence>
<evidence type="ECO:0000313" key="2">
    <source>
        <dbReference type="EMBL" id="PKI73401.1"/>
    </source>
</evidence>
<protein>
    <submittedName>
        <fullName evidence="2">Uncharacterized protein</fullName>
    </submittedName>
</protein>
<organism evidence="2 3">
    <name type="scientific">Punica granatum</name>
    <name type="common">Pomegranate</name>
    <dbReference type="NCBI Taxonomy" id="22663"/>
    <lineage>
        <taxon>Eukaryota</taxon>
        <taxon>Viridiplantae</taxon>
        <taxon>Streptophyta</taxon>
        <taxon>Embryophyta</taxon>
        <taxon>Tracheophyta</taxon>
        <taxon>Spermatophyta</taxon>
        <taxon>Magnoliopsida</taxon>
        <taxon>eudicotyledons</taxon>
        <taxon>Gunneridae</taxon>
        <taxon>Pentapetalae</taxon>
        <taxon>rosids</taxon>
        <taxon>malvids</taxon>
        <taxon>Myrtales</taxon>
        <taxon>Lythraceae</taxon>
        <taxon>Punica</taxon>
    </lineage>
</organism>
<sequence>MHGAHYPVDCEVHERLLSWFARCRALARRVCKVQGACPAGCKIFSFGSPEQPVKIFALTVQVGLALGGLDTRPPGAPAVPNCLDGVFICPLYFRKVPSWTIEWPPQKGIFDLAGSILLSLEFARAKGSKDSTSECIIFCLRRGVVYAAPLLSGFVDFSRLAAPLGFVSCPVSLFETHRLWMAEAALYVLLGGCTLLKSLDVQGRRLHKCRVIRSIVLVFEFIGGTSSLDTSLVKDDKENNALSDYAGGICGKRYGVVPWEKSLFVPPATHGVPRAGDICFRNLVITTLEWLDRDWGHISIFSQIASSQRRRRRTGGIHSLVGSATVLVPTVAVNAGPEPDAVSTGPEPDAVSTGPESNAVYAGPEPDTGPKPNVVNAGPKPDAESKPKSGAEARCSKCGLDRKVLTWEGGSALGPQLSLPWRKGEGRRWSTCESWHDSPVMRGEDRGWSTCKGWHNSPVVRGGWPGWTASGQSTSRHGEVKTAGGLPAKVGTTRLSCGVGGRDGQPLVRARLAMERLAQLACRAGWVAGMDSLWSEHVSPWRGEDRGWSTREGWHNSPVVRGGWPGWTASGQSTSRHGEVKTAGGLPAKVGTTRLSCGVGGRDGQPLVRARLAMESLWSEHVSPWRGEDRGWSTREGWHNSPVVRGGWPGWTASGQSTSRHGEVKTAGGLPAKVGTTRLSCGVGGRDGQPLVRARLAMER</sequence>
<evidence type="ECO:0000256" key="1">
    <source>
        <dbReference type="SAM" id="MobiDB-lite"/>
    </source>
</evidence>
<keyword evidence="3" id="KW-1185">Reference proteome</keyword>
<accession>A0A2I0KY43</accession>